<accession>A0A7Y8D3J8</accession>
<protein>
    <submittedName>
        <fullName evidence="1">Uncharacterized protein</fullName>
    </submittedName>
</protein>
<dbReference type="Proteomes" id="UP000542695">
    <property type="component" value="Unassembled WGS sequence"/>
</dbReference>
<name>A0A7Y8D3J8_PSEPU</name>
<comment type="caution">
    <text evidence="1">The sequence shown here is derived from an EMBL/GenBank/DDBJ whole genome shotgun (WGS) entry which is preliminary data.</text>
</comment>
<reference evidence="1 2" key="1">
    <citation type="submission" date="2020-04" db="EMBL/GenBank/DDBJ databases">
        <title>Molecular characterization of pseudomonads from Agaricus bisporus reveal novel blotch 2 pathogens in Western Europe.</title>
        <authorList>
            <person name="Taparia T."/>
            <person name="Krijger M."/>
            <person name="Haynes E."/>
            <person name="Elpinstone J.G."/>
            <person name="Noble R."/>
            <person name="Van Der Wolf J."/>
        </authorList>
    </citation>
    <scope>NUCLEOTIDE SEQUENCE [LARGE SCALE GENOMIC DNA]</scope>
    <source>
        <strain evidence="1 2">P7765</strain>
    </source>
</reference>
<dbReference type="AlphaFoldDB" id="A0A7Y8D3J8"/>
<organism evidence="1 2">
    <name type="scientific">Pseudomonas putida</name>
    <name type="common">Arthrobacter siderocapsulatus</name>
    <dbReference type="NCBI Taxonomy" id="303"/>
    <lineage>
        <taxon>Bacteria</taxon>
        <taxon>Pseudomonadati</taxon>
        <taxon>Pseudomonadota</taxon>
        <taxon>Gammaproteobacteria</taxon>
        <taxon>Pseudomonadales</taxon>
        <taxon>Pseudomonadaceae</taxon>
        <taxon>Pseudomonas</taxon>
    </lineage>
</organism>
<evidence type="ECO:0000313" key="1">
    <source>
        <dbReference type="EMBL" id="NWC81483.1"/>
    </source>
</evidence>
<evidence type="ECO:0000313" key="2">
    <source>
        <dbReference type="Proteomes" id="UP000542695"/>
    </source>
</evidence>
<proteinExistence type="predicted"/>
<sequence>MNSKIPALTQAISAQSLEEFLAEMDKGAKTLKWDALLVFDRGATNALLTQEYIDRVDIEDVFFPALPDGSVNIGEGIEHVLLGLILDKPRLSFENASIQDSRGKLQMRLVGGKHIEVSEKFLDGKPVRSVGALTVYNAATRGLLDMNIRLEAVAGAVESNGKVLLDLNDAFDHQFSGGGTEFERQRLGLYFQDVFDAWSEKNERITQFPLSEMVVDEGSPINPGVFGLRTHAAPGATVLGSEGYGDGAVVVFVAMKGSAAGTYPHDDAAMLYMLPDAPEPYTSNLVFSNKFLANQIFKLGFEQLEMTKGRFEVEALAGERFKLVANSEVVANETVSLAKKRSGGLGSEYWENHLNLDNISPVLFSSGNELLFEQRSLKGTLVSSARIGSVAATWTGKWGSGSDSFGVYADVKADVGFKFVIKKVDGQAKLVFELEQFDFSAEFTIDIGSGSDKDRWRDMAREIEAELEGILHPRYQARLDDFKNITFEIDALRLNNLLFRGDNVVEPRDVAMPTDLTLLGNLAPKRTTLVISPQEPIVASGQVIEFTADGTTGGVTWKVENLPGETGETGAFNDPSTGRYTAPSDDALRAEGYRRLIVTATSGELVSRALVSVVPSQVTVNPWVAVVNVGQSYSLSAGTPDSAALRWDDPKLGNVGPDNDPLNPEGYKYTAPVRLPTPAPSDPLHAGALRLDPVTVCPAAGGAAATIDMLVVGAKNPNYWLEPEAMSGGSVALPFYRLNRNFEKVEVPEPVEWTVLRGSGTVDQDTRVYTPAPDADEQYVIISAFYDDGVSPDTLDYVVLPLPFVPVRRYADILNPAIKEV</sequence>
<dbReference type="RefSeq" id="WP_177010585.1">
    <property type="nucleotide sequence ID" value="NZ_JACARV010000036.1"/>
</dbReference>
<dbReference type="EMBL" id="JACARV010000036">
    <property type="protein sequence ID" value="NWC81483.1"/>
    <property type="molecule type" value="Genomic_DNA"/>
</dbReference>
<gene>
    <name evidence="1" type="ORF">HX798_14440</name>
</gene>